<keyword evidence="9" id="KW-1185">Reference proteome</keyword>
<evidence type="ECO:0000256" key="2">
    <source>
        <dbReference type="ARBA" id="ARBA00022664"/>
    </source>
</evidence>
<dbReference type="Proteomes" id="UP000078561">
    <property type="component" value="Unassembled WGS sequence"/>
</dbReference>
<organism evidence="8">
    <name type="scientific">Absidia glauca</name>
    <name type="common">Pin mould</name>
    <dbReference type="NCBI Taxonomy" id="4829"/>
    <lineage>
        <taxon>Eukaryota</taxon>
        <taxon>Fungi</taxon>
        <taxon>Fungi incertae sedis</taxon>
        <taxon>Mucoromycota</taxon>
        <taxon>Mucoromycotina</taxon>
        <taxon>Mucoromycetes</taxon>
        <taxon>Mucorales</taxon>
        <taxon>Cunninghamellaceae</taxon>
        <taxon>Absidia</taxon>
    </lineage>
</organism>
<dbReference type="InterPro" id="IPR012677">
    <property type="entry name" value="Nucleotide-bd_a/b_plait_sf"/>
</dbReference>
<dbReference type="GO" id="GO:0003729">
    <property type="term" value="F:mRNA binding"/>
    <property type="evidence" value="ECO:0007669"/>
    <property type="project" value="TreeGrafter"/>
</dbReference>
<dbReference type="SMART" id="SM00360">
    <property type="entry name" value="RRM"/>
    <property type="match status" value="1"/>
</dbReference>
<dbReference type="PANTHER" id="PTHR23003:SF62">
    <property type="entry name" value="SERINE_ARGININE (SR)-TYPE SHUTTLING MRNA BINDING PROTEIN NPL3"/>
    <property type="match status" value="1"/>
</dbReference>
<evidence type="ECO:0000313" key="8">
    <source>
        <dbReference type="EMBL" id="SAL98721.1"/>
    </source>
</evidence>
<keyword evidence="4 6" id="KW-0694">RNA-binding</keyword>
<keyword evidence="5" id="KW-0539">Nucleus</keyword>
<comment type="subcellular location">
    <subcellularLocation>
        <location evidence="1">Nucleus</location>
    </subcellularLocation>
</comment>
<dbReference type="GO" id="GO:0005634">
    <property type="term" value="C:nucleus"/>
    <property type="evidence" value="ECO:0007669"/>
    <property type="project" value="UniProtKB-SubCell"/>
</dbReference>
<evidence type="ECO:0000313" key="9">
    <source>
        <dbReference type="Proteomes" id="UP000078561"/>
    </source>
</evidence>
<feature type="domain" description="RRM" evidence="7">
    <location>
        <begin position="1"/>
        <end position="75"/>
    </location>
</feature>
<evidence type="ECO:0000259" key="7">
    <source>
        <dbReference type="PROSITE" id="PS50102"/>
    </source>
</evidence>
<dbReference type="AlphaFoldDB" id="A0A168MKS7"/>
<sequence length="270" mass="30094">MALFVGRLPSSIKEYDLEDIFLKYGKLTRCDIKKGKSFSYGFVEFDNEDDAYDAIDDVDGMDLDGVRIVVEKAKGHVRRSDERGCYNCGEEGKQKTRVTMPGIVENGLDVGMLGKDRNPKNTDNIDLQVDHHQEAADTEDILGHLPHNAAAIVTIAIPARPLTTVEGATLPLCQEAHRHAVDAEITPPILALALSHLVNGHILDLLLWMNVVMGTQDHLLLQPVTMKVQYWKHLTLIKSLLLPPPLRLPPRLMQPLLKIKDATAFPWTVT</sequence>
<dbReference type="InterPro" id="IPR035979">
    <property type="entry name" value="RBD_domain_sf"/>
</dbReference>
<dbReference type="InParanoid" id="A0A168MKS7"/>
<dbReference type="InterPro" id="IPR050374">
    <property type="entry name" value="RRT5_SRSF_SR"/>
</dbReference>
<evidence type="ECO:0000256" key="1">
    <source>
        <dbReference type="ARBA" id="ARBA00004123"/>
    </source>
</evidence>
<dbReference type="GO" id="GO:0006397">
    <property type="term" value="P:mRNA processing"/>
    <property type="evidence" value="ECO:0007669"/>
    <property type="project" value="UniProtKB-KW"/>
</dbReference>
<dbReference type="PROSITE" id="PS50102">
    <property type="entry name" value="RRM"/>
    <property type="match status" value="1"/>
</dbReference>
<reference evidence="8" key="1">
    <citation type="submission" date="2016-04" db="EMBL/GenBank/DDBJ databases">
        <authorList>
            <person name="Evans L.H."/>
            <person name="Alamgir A."/>
            <person name="Owens N."/>
            <person name="Weber N.D."/>
            <person name="Virtaneva K."/>
            <person name="Barbian K."/>
            <person name="Babar A."/>
            <person name="Rosenke K."/>
        </authorList>
    </citation>
    <scope>NUCLEOTIDE SEQUENCE [LARGE SCALE GENOMIC DNA]</scope>
    <source>
        <strain evidence="8">CBS 101.48</strain>
    </source>
</reference>
<dbReference type="Gene3D" id="3.30.70.330">
    <property type="match status" value="1"/>
</dbReference>
<dbReference type="GO" id="GO:0005737">
    <property type="term" value="C:cytoplasm"/>
    <property type="evidence" value="ECO:0007669"/>
    <property type="project" value="TreeGrafter"/>
</dbReference>
<dbReference type="Pfam" id="PF00076">
    <property type="entry name" value="RRM_1"/>
    <property type="match status" value="1"/>
</dbReference>
<dbReference type="OrthoDB" id="5970at2759"/>
<dbReference type="STRING" id="4829.A0A168MKS7"/>
<keyword evidence="2" id="KW-0507">mRNA processing</keyword>
<dbReference type="PANTHER" id="PTHR23003">
    <property type="entry name" value="RNA RECOGNITION MOTIF RRM DOMAIN CONTAINING PROTEIN"/>
    <property type="match status" value="1"/>
</dbReference>
<dbReference type="EMBL" id="LT552303">
    <property type="protein sequence ID" value="SAL98721.1"/>
    <property type="molecule type" value="Genomic_DNA"/>
</dbReference>
<gene>
    <name evidence="8" type="primary">ABSGL_04277.1 scaffold 5264</name>
</gene>
<protein>
    <recommendedName>
        <fullName evidence="7">RRM domain-containing protein</fullName>
    </recommendedName>
</protein>
<proteinExistence type="predicted"/>
<name>A0A168MKS7_ABSGL</name>
<accession>A0A168MKS7</accession>
<dbReference type="InterPro" id="IPR000504">
    <property type="entry name" value="RRM_dom"/>
</dbReference>
<dbReference type="SUPFAM" id="SSF54928">
    <property type="entry name" value="RNA-binding domain, RBD"/>
    <property type="match status" value="1"/>
</dbReference>
<evidence type="ECO:0000256" key="4">
    <source>
        <dbReference type="ARBA" id="ARBA00022884"/>
    </source>
</evidence>
<evidence type="ECO:0000256" key="5">
    <source>
        <dbReference type="ARBA" id="ARBA00023242"/>
    </source>
</evidence>
<evidence type="ECO:0000256" key="3">
    <source>
        <dbReference type="ARBA" id="ARBA00022737"/>
    </source>
</evidence>
<keyword evidence="3" id="KW-0677">Repeat</keyword>
<evidence type="ECO:0000256" key="6">
    <source>
        <dbReference type="PROSITE-ProRule" id="PRU00176"/>
    </source>
</evidence>